<dbReference type="Pfam" id="PF00271">
    <property type="entry name" value="Helicase_C"/>
    <property type="match status" value="1"/>
</dbReference>
<gene>
    <name evidence="5" type="ORF">QE152_g15846</name>
</gene>
<dbReference type="Gene3D" id="3.40.50.300">
    <property type="entry name" value="P-loop containing nucleotide triphosphate hydrolases"/>
    <property type="match status" value="2"/>
</dbReference>
<sequence>MANLQEPQHVNGTLDLRKIDDIPEPYRSIFSDYPHFNVIQSAVFNDIFYSDEPIAVSAPTGSGKTTIFELAIVRLLLNWEAASGKDYKMVYISPTKALCEERLIDWHKKFSEVGVSCISVTGDNPNFDVSVLMHNKLIITTPEKWDSLTRRWRDDERIVRSIKLFMIDEIHLLNDESRGPTLEAIVTRMKTIRSSCQVGMQKSCSDNNIRLVGVSATISNITDIAEWFGSTGQPAKYFKFEDNMRPVKLQKIVQGYPYNPSTSSPFKFDIMLSYKLHNVLLQHSSGKPSLIFCSTRKSVEMTCKQLIQNLTIDLTQERKDILVRTANSLEDSKIKETLIHGVACHHAGMLSQDRRAIEALFREGNLPVLVTTSTLAMGVNLPAHLVVIKSTKYYANGEYKDYSASMLFQMIGRAGRPQFDTSAVAVIMTTASDKVRTY</sequence>
<dbReference type="CDD" id="cd18795">
    <property type="entry name" value="SF2_C_Ski2"/>
    <property type="match status" value="1"/>
</dbReference>
<dbReference type="GO" id="GO:0005524">
    <property type="term" value="F:ATP binding"/>
    <property type="evidence" value="ECO:0007669"/>
    <property type="project" value="UniProtKB-KW"/>
</dbReference>
<protein>
    <submittedName>
        <fullName evidence="5">DEAD/DEAH box helicase</fullName>
    </submittedName>
</protein>
<dbReference type="InterPro" id="IPR052247">
    <property type="entry name" value="Meiotic_Crossover_Helicase"/>
</dbReference>
<dbReference type="SMART" id="SM00487">
    <property type="entry name" value="DEXDc"/>
    <property type="match status" value="1"/>
</dbReference>
<dbReference type="EMBL" id="JASPKY010000159">
    <property type="protein sequence ID" value="KAK9729612.1"/>
    <property type="molecule type" value="Genomic_DNA"/>
</dbReference>
<dbReference type="GO" id="GO:0043138">
    <property type="term" value="F:3'-5' DNA helicase activity"/>
    <property type="evidence" value="ECO:0007669"/>
    <property type="project" value="UniProtKB-EC"/>
</dbReference>
<dbReference type="InterPro" id="IPR014001">
    <property type="entry name" value="Helicase_ATP-bd"/>
</dbReference>
<dbReference type="SUPFAM" id="SSF52540">
    <property type="entry name" value="P-loop containing nucleoside triphosphate hydrolases"/>
    <property type="match status" value="1"/>
</dbReference>
<proteinExistence type="predicted"/>
<evidence type="ECO:0000259" key="4">
    <source>
        <dbReference type="PROSITE" id="PS51194"/>
    </source>
</evidence>
<keyword evidence="6" id="KW-1185">Reference proteome</keyword>
<dbReference type="InterPro" id="IPR011545">
    <property type="entry name" value="DEAD/DEAH_box_helicase_dom"/>
</dbReference>
<dbReference type="PANTHER" id="PTHR47835">
    <property type="entry name" value="HFM1, ATP DEPENDENT DNA HELICASE HOMOLOG"/>
    <property type="match status" value="1"/>
</dbReference>
<feature type="domain" description="Helicase ATP-binding" evidence="3">
    <location>
        <begin position="45"/>
        <end position="236"/>
    </location>
</feature>
<accession>A0AAW1L4P5</accession>
<keyword evidence="5" id="KW-0347">Helicase</keyword>
<name>A0AAW1L4P5_POPJA</name>
<dbReference type="AlphaFoldDB" id="A0AAW1L4P5"/>
<evidence type="ECO:0000313" key="6">
    <source>
        <dbReference type="Proteomes" id="UP001458880"/>
    </source>
</evidence>
<dbReference type="SMART" id="SM00490">
    <property type="entry name" value="HELICc"/>
    <property type="match status" value="1"/>
</dbReference>
<evidence type="ECO:0000259" key="3">
    <source>
        <dbReference type="PROSITE" id="PS51192"/>
    </source>
</evidence>
<dbReference type="InterPro" id="IPR027417">
    <property type="entry name" value="P-loop_NTPase"/>
</dbReference>
<dbReference type="PROSITE" id="PS51192">
    <property type="entry name" value="HELICASE_ATP_BIND_1"/>
    <property type="match status" value="1"/>
</dbReference>
<evidence type="ECO:0000256" key="2">
    <source>
        <dbReference type="ARBA" id="ARBA00022840"/>
    </source>
</evidence>
<feature type="domain" description="Helicase C-terminal" evidence="4">
    <location>
        <begin position="275"/>
        <end position="438"/>
    </location>
</feature>
<dbReference type="GO" id="GO:0016787">
    <property type="term" value="F:hydrolase activity"/>
    <property type="evidence" value="ECO:0007669"/>
    <property type="project" value="UniProtKB-KW"/>
</dbReference>
<organism evidence="5 6">
    <name type="scientific">Popillia japonica</name>
    <name type="common">Japanese beetle</name>
    <dbReference type="NCBI Taxonomy" id="7064"/>
    <lineage>
        <taxon>Eukaryota</taxon>
        <taxon>Metazoa</taxon>
        <taxon>Ecdysozoa</taxon>
        <taxon>Arthropoda</taxon>
        <taxon>Hexapoda</taxon>
        <taxon>Insecta</taxon>
        <taxon>Pterygota</taxon>
        <taxon>Neoptera</taxon>
        <taxon>Endopterygota</taxon>
        <taxon>Coleoptera</taxon>
        <taxon>Polyphaga</taxon>
        <taxon>Scarabaeiformia</taxon>
        <taxon>Scarabaeidae</taxon>
        <taxon>Rutelinae</taxon>
        <taxon>Popillia</taxon>
    </lineage>
</organism>
<evidence type="ECO:0000313" key="5">
    <source>
        <dbReference type="EMBL" id="KAK9729612.1"/>
    </source>
</evidence>
<comment type="caution">
    <text evidence="5">The sequence shown here is derived from an EMBL/GenBank/DDBJ whole genome shotgun (WGS) entry which is preliminary data.</text>
</comment>
<dbReference type="GO" id="GO:0003676">
    <property type="term" value="F:nucleic acid binding"/>
    <property type="evidence" value="ECO:0007669"/>
    <property type="project" value="InterPro"/>
</dbReference>
<dbReference type="Proteomes" id="UP001458880">
    <property type="component" value="Unassembled WGS sequence"/>
</dbReference>
<dbReference type="PANTHER" id="PTHR47835:SF3">
    <property type="entry name" value="HELICASE FOR MEIOSIS 1"/>
    <property type="match status" value="1"/>
</dbReference>
<keyword evidence="1" id="KW-0547">Nucleotide-binding</keyword>
<dbReference type="Pfam" id="PF00270">
    <property type="entry name" value="DEAD"/>
    <property type="match status" value="1"/>
</dbReference>
<keyword evidence="2" id="KW-0067">ATP-binding</keyword>
<keyword evidence="5" id="KW-0378">Hydrolase</keyword>
<evidence type="ECO:0000256" key="1">
    <source>
        <dbReference type="ARBA" id="ARBA00022741"/>
    </source>
</evidence>
<dbReference type="InterPro" id="IPR001650">
    <property type="entry name" value="Helicase_C-like"/>
</dbReference>
<reference evidence="5 6" key="1">
    <citation type="journal article" date="2024" name="BMC Genomics">
        <title>De novo assembly and annotation of Popillia japonica's genome with initial clues to its potential as an invasive pest.</title>
        <authorList>
            <person name="Cucini C."/>
            <person name="Boschi S."/>
            <person name="Funari R."/>
            <person name="Cardaioli E."/>
            <person name="Iannotti N."/>
            <person name="Marturano G."/>
            <person name="Paoli F."/>
            <person name="Bruttini M."/>
            <person name="Carapelli A."/>
            <person name="Frati F."/>
            <person name="Nardi F."/>
        </authorList>
    </citation>
    <scope>NUCLEOTIDE SEQUENCE [LARGE SCALE GENOMIC DNA]</scope>
    <source>
        <strain evidence="5">DMR45628</strain>
    </source>
</reference>
<dbReference type="PROSITE" id="PS51194">
    <property type="entry name" value="HELICASE_CTER"/>
    <property type="match status" value="1"/>
</dbReference>